<name>A0ACC2K0K8_9PEZI</name>
<gene>
    <name evidence="1" type="ORF">O1611_g291</name>
</gene>
<organism evidence="1 2">
    <name type="scientific">Lasiodiplodia mahajangana</name>
    <dbReference type="NCBI Taxonomy" id="1108764"/>
    <lineage>
        <taxon>Eukaryota</taxon>
        <taxon>Fungi</taxon>
        <taxon>Dikarya</taxon>
        <taxon>Ascomycota</taxon>
        <taxon>Pezizomycotina</taxon>
        <taxon>Dothideomycetes</taxon>
        <taxon>Dothideomycetes incertae sedis</taxon>
        <taxon>Botryosphaeriales</taxon>
        <taxon>Botryosphaeriaceae</taxon>
        <taxon>Lasiodiplodia</taxon>
    </lineage>
</organism>
<comment type="caution">
    <text evidence="1">The sequence shown here is derived from an EMBL/GenBank/DDBJ whole genome shotgun (WGS) entry which is preliminary data.</text>
</comment>
<proteinExistence type="predicted"/>
<dbReference type="EMBL" id="JAPUUL010000022">
    <property type="protein sequence ID" value="KAJ8133323.1"/>
    <property type="molecule type" value="Genomic_DNA"/>
</dbReference>
<protein>
    <submittedName>
        <fullName evidence="1">Uncharacterized protein</fullName>
    </submittedName>
</protein>
<sequence length="296" mass="31895">MIGAGALAGAHFPYPLCEAIRYGRWPIAAKLLERGANADHPVEEFCVTPLVAACMSVYTPIEFIVFLIERGARIDEIPDRTCIPPYLAPCKGTDDFGWYTPLSCAASSGNLNVASLLLGKGANVNATCRSYGRNEWTALDAAASKGRLDMVQLLLGMGGLSADRGTTGVDGAIRAATEEGHYGVAEFLQQRRQSNEPGIIEPAEIGNGDTDTTGFVIDAGESDQEATRDTVHEVDREDLETQDEIYKEQQGNRDSWVNRWLATVDSPEHTRADAPGLILGSDPYFGAEAPGDFINI</sequence>
<keyword evidence="2" id="KW-1185">Reference proteome</keyword>
<evidence type="ECO:0000313" key="1">
    <source>
        <dbReference type="EMBL" id="KAJ8133323.1"/>
    </source>
</evidence>
<accession>A0ACC2K0K8</accession>
<reference evidence="1" key="1">
    <citation type="submission" date="2022-12" db="EMBL/GenBank/DDBJ databases">
        <title>Genome Sequence of Lasiodiplodia mahajangana.</title>
        <authorList>
            <person name="Buettner E."/>
        </authorList>
    </citation>
    <scope>NUCLEOTIDE SEQUENCE</scope>
    <source>
        <strain evidence="1">VT137</strain>
    </source>
</reference>
<dbReference type="Proteomes" id="UP001153332">
    <property type="component" value="Unassembled WGS sequence"/>
</dbReference>
<evidence type="ECO:0000313" key="2">
    <source>
        <dbReference type="Proteomes" id="UP001153332"/>
    </source>
</evidence>